<sequence>AAPPDITCCGKGMSGGYAPLAAILIRDRIADAFYGEADEHREFHHGHTYAGNPVACAAGIAAITQLIERGIVANARRQGERLRSRLNELAERFPLVGDVRGAGLLQGVEFVRNRKTGERFPGNARPGKVVERAARERGLILRCGNEFAALAPPLVVTASDIDEMCGILGESIAVAQQALLRAGA</sequence>
<dbReference type="AlphaFoldDB" id="A0A537J9N8"/>
<organism evidence="3 4">
    <name type="scientific">Candidatus Segetimicrobium genomatis</name>
    <dbReference type="NCBI Taxonomy" id="2569760"/>
    <lineage>
        <taxon>Bacteria</taxon>
        <taxon>Bacillati</taxon>
        <taxon>Candidatus Sysuimicrobiota</taxon>
        <taxon>Candidatus Sysuimicrobiia</taxon>
        <taxon>Candidatus Sysuimicrobiales</taxon>
        <taxon>Candidatus Segetimicrobiaceae</taxon>
        <taxon>Candidatus Segetimicrobium</taxon>
    </lineage>
</organism>
<dbReference type="GO" id="GO:0008483">
    <property type="term" value="F:transaminase activity"/>
    <property type="evidence" value="ECO:0007669"/>
    <property type="project" value="UniProtKB-KW"/>
</dbReference>
<dbReference type="EMBL" id="VBAN01000270">
    <property type="protein sequence ID" value="TMI80264.1"/>
    <property type="molecule type" value="Genomic_DNA"/>
</dbReference>
<accession>A0A537J9N8</accession>
<dbReference type="PANTHER" id="PTHR43094:SF1">
    <property type="entry name" value="AMINOTRANSFERASE CLASS-III"/>
    <property type="match status" value="1"/>
</dbReference>
<dbReference type="PANTHER" id="PTHR43094">
    <property type="entry name" value="AMINOTRANSFERASE"/>
    <property type="match status" value="1"/>
</dbReference>
<dbReference type="InterPro" id="IPR005814">
    <property type="entry name" value="Aminotrans_3"/>
</dbReference>
<reference evidence="3 4" key="1">
    <citation type="journal article" date="2019" name="Nat. Microbiol.">
        <title>Mediterranean grassland soil C-N compound turnover is dependent on rainfall and depth, and is mediated by genomically divergent microorganisms.</title>
        <authorList>
            <person name="Diamond S."/>
            <person name="Andeer P.F."/>
            <person name="Li Z."/>
            <person name="Crits-Christoph A."/>
            <person name="Burstein D."/>
            <person name="Anantharaman K."/>
            <person name="Lane K.R."/>
            <person name="Thomas B.C."/>
            <person name="Pan C."/>
            <person name="Northen T.R."/>
            <person name="Banfield J.F."/>
        </authorList>
    </citation>
    <scope>NUCLEOTIDE SEQUENCE [LARGE SCALE GENOMIC DNA]</scope>
    <source>
        <strain evidence="3">NP_6</strain>
    </source>
</reference>
<keyword evidence="2" id="KW-0663">Pyridoxal phosphate</keyword>
<gene>
    <name evidence="3" type="ORF">E6H03_08730</name>
</gene>
<feature type="non-terminal residue" evidence="3">
    <location>
        <position position="1"/>
    </location>
</feature>
<dbReference type="GO" id="GO:0030170">
    <property type="term" value="F:pyridoxal phosphate binding"/>
    <property type="evidence" value="ECO:0007669"/>
    <property type="project" value="InterPro"/>
</dbReference>
<dbReference type="SUPFAM" id="SSF53383">
    <property type="entry name" value="PLP-dependent transferases"/>
    <property type="match status" value="1"/>
</dbReference>
<dbReference type="InterPro" id="IPR015424">
    <property type="entry name" value="PyrdxlP-dep_Trfase"/>
</dbReference>
<dbReference type="Proteomes" id="UP000318093">
    <property type="component" value="Unassembled WGS sequence"/>
</dbReference>
<comment type="similarity">
    <text evidence="1">Belongs to the class-III pyridoxal-phosphate-dependent aminotransferase family.</text>
</comment>
<proteinExistence type="inferred from homology"/>
<evidence type="ECO:0000313" key="3">
    <source>
        <dbReference type="EMBL" id="TMI80264.1"/>
    </source>
</evidence>
<name>A0A537J9N8_9BACT</name>
<dbReference type="Gene3D" id="3.40.640.10">
    <property type="entry name" value="Type I PLP-dependent aspartate aminotransferase-like (Major domain)"/>
    <property type="match status" value="1"/>
</dbReference>
<dbReference type="Gene3D" id="3.90.1150.10">
    <property type="entry name" value="Aspartate Aminotransferase, domain 1"/>
    <property type="match status" value="1"/>
</dbReference>
<dbReference type="Pfam" id="PF00202">
    <property type="entry name" value="Aminotran_3"/>
    <property type="match status" value="1"/>
</dbReference>
<dbReference type="InterPro" id="IPR015421">
    <property type="entry name" value="PyrdxlP-dep_Trfase_major"/>
</dbReference>
<evidence type="ECO:0000256" key="2">
    <source>
        <dbReference type="ARBA" id="ARBA00022898"/>
    </source>
</evidence>
<dbReference type="InterPro" id="IPR015422">
    <property type="entry name" value="PyrdxlP-dep_Trfase_small"/>
</dbReference>
<evidence type="ECO:0000256" key="1">
    <source>
        <dbReference type="ARBA" id="ARBA00008954"/>
    </source>
</evidence>
<keyword evidence="3" id="KW-0032">Aminotransferase</keyword>
<evidence type="ECO:0000313" key="4">
    <source>
        <dbReference type="Proteomes" id="UP000318093"/>
    </source>
</evidence>
<keyword evidence="3" id="KW-0808">Transferase</keyword>
<comment type="caution">
    <text evidence="3">The sequence shown here is derived from an EMBL/GenBank/DDBJ whole genome shotgun (WGS) entry which is preliminary data.</text>
</comment>
<protein>
    <submittedName>
        <fullName evidence="3">Aspartate aminotransferase family protein</fullName>
    </submittedName>
</protein>